<reference evidence="2" key="2">
    <citation type="submission" date="2012-03" db="EMBL/GenBank/DDBJ databases">
        <title>The complete genome sequence of the pioneer microbe on fresh volcanic deposit, Leptospirillum ferrooxidans strain C2-3.</title>
        <authorList>
            <person name="Fujimura R."/>
            <person name="Sato Y."/>
            <person name="Nishizawa T."/>
            <person name="Nanba K."/>
            <person name="Oshima K."/>
            <person name="Hattori M."/>
            <person name="Kamijo T."/>
            <person name="Ohta H."/>
        </authorList>
    </citation>
    <scope>NUCLEOTIDE SEQUENCE [LARGE SCALE GENOMIC DNA]</scope>
    <source>
        <strain evidence="2">C2-3</strain>
    </source>
</reference>
<reference evidence="1 2" key="1">
    <citation type="journal article" date="2012" name="J. Bacteriol.">
        <title>Complete Genome Sequence of Leptospirillum ferrooxidans Strain C2-3, Isolated from a Fresh Volcanic Ash Deposit on the Island of Miyake, Japan.</title>
        <authorList>
            <person name="Fujimura R."/>
            <person name="Sato Y."/>
            <person name="Nishizawa T."/>
            <person name="Oshima K."/>
            <person name="Kim S.-W."/>
            <person name="Hattori M."/>
            <person name="Kamijo T."/>
            <person name="Ohta H."/>
        </authorList>
    </citation>
    <scope>NUCLEOTIDE SEQUENCE [LARGE SCALE GENOMIC DNA]</scope>
    <source>
        <strain evidence="1 2">C2-3</strain>
    </source>
</reference>
<dbReference type="Pfam" id="PF05936">
    <property type="entry name" value="T6SS_VasE"/>
    <property type="match status" value="1"/>
</dbReference>
<sequence length="459" mass="51890">MKSTKPIFWHQGLFLQPQHFQLTDAHTTGMTRPVLDTVLPFGWGVQTIDIQTTALGRGSVQVNSLSMVLQDGSFVQFPGNAVIRPRSFEKDWTYRDKPLTIYAGLRRFRDQGKNVTTVPNLDSDADTRFLSLADPEEVQDLYGEGPPASVKTLYFNVRLFWDNEIDNLEHYNLVPVAQVLWEGGVIKPSPSFIPPSLSLSTSRNLSSLVQEIRNECASRSRQLEEFKTPREQKTEGMDAGYMIYILALRTLNRYVPLLYHYAESDPVHPWLLYGTLRQMVGEVSTFSDRVNFLGETDQSGEPLPPYDHEDIWGCLTKAQTVLFTLLNNLTVGPDLIIRLEKSDESFNGTLSQSFFSPRTRYYLVVKTEGDPERESSSFMDNAKIGPPSIISSLIRRALPGVELTAMSGPPQGLPRRLNAQYFRIEPHDPVWDAIRQEEAIQVHWPGAPEGSMIDLIGVR</sequence>
<dbReference type="STRING" id="1162668.LFE_2287"/>
<dbReference type="PATRIC" id="fig|1162668.3.peg.2711"/>
<dbReference type="RefSeq" id="WP_014450442.1">
    <property type="nucleotide sequence ID" value="NC_017094.1"/>
</dbReference>
<dbReference type="InterPro" id="IPR010263">
    <property type="entry name" value="T6SS_TssK"/>
</dbReference>
<evidence type="ECO:0008006" key="3">
    <source>
        <dbReference type="Google" id="ProtNLM"/>
    </source>
</evidence>
<name>I0IRR0_LEPFC</name>
<dbReference type="eggNOG" id="COG3522">
    <property type="taxonomic scope" value="Bacteria"/>
</dbReference>
<dbReference type="PANTHER" id="PTHR35566">
    <property type="entry name" value="BLR3599 PROTEIN"/>
    <property type="match status" value="1"/>
</dbReference>
<dbReference type="HOGENOM" id="CLU_031690_3_1_0"/>
<organism evidence="1 2">
    <name type="scientific">Leptospirillum ferrooxidans (strain C2-3)</name>
    <dbReference type="NCBI Taxonomy" id="1162668"/>
    <lineage>
        <taxon>Bacteria</taxon>
        <taxon>Pseudomonadati</taxon>
        <taxon>Nitrospirota</taxon>
        <taxon>Nitrospiria</taxon>
        <taxon>Nitrospirales</taxon>
        <taxon>Nitrospiraceae</taxon>
        <taxon>Leptospirillum</taxon>
    </lineage>
</organism>
<dbReference type="PANTHER" id="PTHR35566:SF1">
    <property type="entry name" value="TYPE VI SECRETION SYSTEM BASEPLATE COMPONENT TSSK1"/>
    <property type="match status" value="1"/>
</dbReference>
<dbReference type="NCBIfam" id="TIGR03353">
    <property type="entry name" value="VI_chp_4"/>
    <property type="match status" value="1"/>
</dbReference>
<keyword evidence="2" id="KW-1185">Reference proteome</keyword>
<evidence type="ECO:0000313" key="1">
    <source>
        <dbReference type="EMBL" id="BAM07959.1"/>
    </source>
</evidence>
<dbReference type="AlphaFoldDB" id="I0IRR0"/>
<protein>
    <recommendedName>
        <fullName evidence="3">Type VI secretion system baseplate subunit TssK</fullName>
    </recommendedName>
</protein>
<dbReference type="EMBL" id="AP012342">
    <property type="protein sequence ID" value="BAM07959.1"/>
    <property type="molecule type" value="Genomic_DNA"/>
</dbReference>
<dbReference type="OrthoDB" id="9775333at2"/>
<dbReference type="Proteomes" id="UP000007382">
    <property type="component" value="Chromosome"/>
</dbReference>
<accession>I0IRR0</accession>
<proteinExistence type="predicted"/>
<evidence type="ECO:0000313" key="2">
    <source>
        <dbReference type="Proteomes" id="UP000007382"/>
    </source>
</evidence>
<dbReference type="KEGG" id="lfc:LFE_2287"/>
<gene>
    <name evidence="1" type="ordered locus">LFE_2287</name>
</gene>